<protein>
    <submittedName>
        <fullName evidence="1">DUF721 domain-containing protein</fullName>
    </submittedName>
</protein>
<dbReference type="Proteomes" id="UP000281343">
    <property type="component" value="Unassembled WGS sequence"/>
</dbReference>
<dbReference type="PIRSF" id="PIRSF032064">
    <property type="entry name" value="UCP032064"/>
    <property type="match status" value="1"/>
</dbReference>
<gene>
    <name evidence="1" type="ORF">D9R08_07640</name>
</gene>
<proteinExistence type="predicted"/>
<organism evidence="1 2">
    <name type="scientific">Rhodophyticola porphyridii</name>
    <dbReference type="NCBI Taxonomy" id="1852017"/>
    <lineage>
        <taxon>Bacteria</taxon>
        <taxon>Pseudomonadati</taxon>
        <taxon>Pseudomonadota</taxon>
        <taxon>Alphaproteobacteria</taxon>
        <taxon>Rhodobacterales</taxon>
        <taxon>Roseobacteraceae</taxon>
        <taxon>Rhodophyticola</taxon>
    </lineage>
</organism>
<reference evidence="1 2" key="1">
    <citation type="submission" date="2018-10" db="EMBL/GenBank/DDBJ databases">
        <authorList>
            <person name="Jung H.S."/>
            <person name="Jeon C.O."/>
        </authorList>
    </citation>
    <scope>NUCLEOTIDE SEQUENCE [LARGE SCALE GENOMIC DNA]</scope>
    <source>
        <strain evidence="1 2">MA-7-27</strain>
    </source>
</reference>
<dbReference type="AlphaFoldDB" id="A0A3L9Y6E2"/>
<sequence length="173" mass="18628">MSPETPTSSPRRGRGFQPASRLVAQQLRGPFEKRGFSEAKLLTHWAEIVGEETGRVAQPVKIRYGQRDGLGGTLVILTTGSHAPVLEMQKEQIRDRVNACYGYRAVARVQITQTAPTGFADGQVAFTAAPKPARAPSPQIDAAAKAAVEGVEAPELKAALERLARNIMTHSKS</sequence>
<evidence type="ECO:0000313" key="2">
    <source>
        <dbReference type="Proteomes" id="UP000281343"/>
    </source>
</evidence>
<keyword evidence="2" id="KW-1185">Reference proteome</keyword>
<evidence type="ECO:0000313" key="1">
    <source>
        <dbReference type="EMBL" id="RMA42657.1"/>
    </source>
</evidence>
<dbReference type="InterPro" id="IPR007922">
    <property type="entry name" value="DciA-like"/>
</dbReference>
<dbReference type="InterPro" id="IPR010593">
    <property type="entry name" value="DUF1159"/>
</dbReference>
<name>A0A3L9Y6E2_9RHOB</name>
<dbReference type="Pfam" id="PF05258">
    <property type="entry name" value="DciA"/>
    <property type="match status" value="1"/>
</dbReference>
<comment type="caution">
    <text evidence="1">The sequence shown here is derived from an EMBL/GenBank/DDBJ whole genome shotgun (WGS) entry which is preliminary data.</text>
</comment>
<dbReference type="EMBL" id="RCNT01000003">
    <property type="protein sequence ID" value="RMA42657.1"/>
    <property type="molecule type" value="Genomic_DNA"/>
</dbReference>
<accession>A0A3L9Y6E2</accession>
<dbReference type="RefSeq" id="WP_121897442.1">
    <property type="nucleotide sequence ID" value="NZ_RCNT01000003.1"/>
</dbReference>
<dbReference type="OrthoDB" id="7160947at2"/>